<evidence type="ECO:0000313" key="9">
    <source>
        <dbReference type="EMBL" id="CAG8533363.1"/>
    </source>
</evidence>
<comment type="caution">
    <text evidence="9">The sequence shown here is derived from an EMBL/GenBank/DDBJ whole genome shotgun (WGS) entry which is preliminary data.</text>
</comment>
<keyword evidence="3 6" id="KW-0256">Endoplasmic reticulum</keyword>
<dbReference type="Pfam" id="PF02453">
    <property type="entry name" value="Reticulon"/>
    <property type="match status" value="1"/>
</dbReference>
<dbReference type="InterPro" id="IPR003388">
    <property type="entry name" value="Reticulon"/>
</dbReference>
<protein>
    <recommendedName>
        <fullName evidence="6">Reticulon-like protein</fullName>
    </recommendedName>
</protein>
<feature type="region of interest" description="Disordered" evidence="7">
    <location>
        <begin position="16"/>
        <end position="70"/>
    </location>
</feature>
<evidence type="ECO:0000259" key="8">
    <source>
        <dbReference type="PROSITE" id="PS50845"/>
    </source>
</evidence>
<feature type="compositionally biased region" description="Low complexity" evidence="7">
    <location>
        <begin position="59"/>
        <end position="70"/>
    </location>
</feature>
<sequence length="316" mass="35453">MVKGRKLFFMRNADQTGQTASTATATNVPELIPNTQTGQTASTATATNGPESIPREPNTQTGQTASTATATATNDPELFELIPVNWEAATPTPTPTGRKEINNPFNAVTSKVSYLVYWENPIHSGIVLATGLLVIIYTSYYSLINTYFALIISLLGLNWIIVIGKKQFQTLSNTKYTNPFEKFLVDKPMFIKRETIEKYLDICVDGVNFLLLEFQKIILVENPSKTFKYIVSLYFLWTILGWFSIRTLASIVLVLGFSVPMAYKRNKSFFDEKLNRVHDISNSYCEHATGLLKHHTKGVVEKSKNAINKSWGTKEE</sequence>
<keyword evidence="2 6" id="KW-0812">Transmembrane</keyword>
<dbReference type="Gene3D" id="1.20.5.2480">
    <property type="match status" value="1"/>
</dbReference>
<dbReference type="PROSITE" id="PS50845">
    <property type="entry name" value="RETICULON"/>
    <property type="match status" value="1"/>
</dbReference>
<dbReference type="Proteomes" id="UP000789706">
    <property type="component" value="Unassembled WGS sequence"/>
</dbReference>
<feature type="transmembrane region" description="Helical" evidence="6">
    <location>
        <begin position="239"/>
        <end position="263"/>
    </location>
</feature>
<accession>A0A9N9AKB0</accession>
<comment type="subcellular location">
    <subcellularLocation>
        <location evidence="1 6">Endoplasmic reticulum membrane</location>
        <topology evidence="1 6">Multi-pass membrane protein</topology>
    </subcellularLocation>
</comment>
<evidence type="ECO:0000256" key="6">
    <source>
        <dbReference type="RuleBase" id="RU363132"/>
    </source>
</evidence>
<keyword evidence="4 6" id="KW-1133">Transmembrane helix</keyword>
<evidence type="ECO:0000256" key="4">
    <source>
        <dbReference type="ARBA" id="ARBA00022989"/>
    </source>
</evidence>
<dbReference type="InterPro" id="IPR046964">
    <property type="entry name" value="RTN1-4"/>
</dbReference>
<feature type="transmembrane region" description="Helical" evidence="6">
    <location>
        <begin position="121"/>
        <end position="140"/>
    </location>
</feature>
<gene>
    <name evidence="9" type="ORF">DEBURN_LOCUS6250</name>
</gene>
<dbReference type="GO" id="GO:0005789">
    <property type="term" value="C:endoplasmic reticulum membrane"/>
    <property type="evidence" value="ECO:0007669"/>
    <property type="project" value="UniProtKB-SubCell"/>
</dbReference>
<dbReference type="PANTHER" id="PTHR45799">
    <property type="entry name" value="RETICULON-LIKE PROTEIN"/>
    <property type="match status" value="1"/>
</dbReference>
<feature type="compositionally biased region" description="Low complexity" evidence="7">
    <location>
        <begin position="34"/>
        <end position="49"/>
    </location>
</feature>
<proteinExistence type="predicted"/>
<evidence type="ECO:0000256" key="1">
    <source>
        <dbReference type="ARBA" id="ARBA00004477"/>
    </source>
</evidence>
<organism evidence="9 10">
    <name type="scientific">Diversispora eburnea</name>
    <dbReference type="NCBI Taxonomy" id="1213867"/>
    <lineage>
        <taxon>Eukaryota</taxon>
        <taxon>Fungi</taxon>
        <taxon>Fungi incertae sedis</taxon>
        <taxon>Mucoromycota</taxon>
        <taxon>Glomeromycotina</taxon>
        <taxon>Glomeromycetes</taxon>
        <taxon>Diversisporales</taxon>
        <taxon>Diversisporaceae</taxon>
        <taxon>Diversispora</taxon>
    </lineage>
</organism>
<feature type="transmembrane region" description="Helical" evidence="6">
    <location>
        <begin position="146"/>
        <end position="164"/>
    </location>
</feature>
<evidence type="ECO:0000256" key="7">
    <source>
        <dbReference type="SAM" id="MobiDB-lite"/>
    </source>
</evidence>
<keyword evidence="10" id="KW-1185">Reference proteome</keyword>
<name>A0A9N9AKB0_9GLOM</name>
<dbReference type="AlphaFoldDB" id="A0A9N9AKB0"/>
<evidence type="ECO:0000256" key="3">
    <source>
        <dbReference type="ARBA" id="ARBA00022824"/>
    </source>
</evidence>
<evidence type="ECO:0000256" key="5">
    <source>
        <dbReference type="ARBA" id="ARBA00023136"/>
    </source>
</evidence>
<keyword evidence="5 6" id="KW-0472">Membrane</keyword>
<evidence type="ECO:0000256" key="2">
    <source>
        <dbReference type="ARBA" id="ARBA00022692"/>
    </source>
</evidence>
<dbReference type="OrthoDB" id="567788at2759"/>
<evidence type="ECO:0000313" key="10">
    <source>
        <dbReference type="Proteomes" id="UP000789706"/>
    </source>
</evidence>
<dbReference type="PANTHER" id="PTHR45799:SF2">
    <property type="entry name" value="RETICULON-LIKE PROTEIN"/>
    <property type="match status" value="1"/>
</dbReference>
<dbReference type="EMBL" id="CAJVPK010000625">
    <property type="protein sequence ID" value="CAG8533363.1"/>
    <property type="molecule type" value="Genomic_DNA"/>
</dbReference>
<reference evidence="9" key="1">
    <citation type="submission" date="2021-06" db="EMBL/GenBank/DDBJ databases">
        <authorList>
            <person name="Kallberg Y."/>
            <person name="Tangrot J."/>
            <person name="Rosling A."/>
        </authorList>
    </citation>
    <scope>NUCLEOTIDE SEQUENCE</scope>
    <source>
        <strain evidence="9">AZ414A</strain>
    </source>
</reference>
<feature type="domain" description="Reticulon" evidence="8">
    <location>
        <begin position="112"/>
        <end position="316"/>
    </location>
</feature>
<feature type="compositionally biased region" description="Low complexity" evidence="7">
    <location>
        <begin position="16"/>
        <end position="26"/>
    </location>
</feature>